<sequence length="167" mass="18977">MKKIFALVFAAVMAFAETLNIDNFETDLYSRDAKNSIKKVSVSLRLEGRDVTDNEAYVLDALNVVIGSFYVEDLLTSLGKEKFKDTLVKYTAKKHSIDIDEVLIISLKTVREPNIEELIEALKNIKTTGSKRSQKEQVEDILRGNKNQLKPMDLNQIDDFGKDFGER</sequence>
<dbReference type="AlphaFoldDB" id="A0A6G5QLX6"/>
<dbReference type="KEGG" id="crx:CRECT_0982"/>
<accession>A0A6G5QLX6</accession>
<dbReference type="EMBL" id="CP012543">
    <property type="protein sequence ID" value="QCD46651.1"/>
    <property type="molecule type" value="Genomic_DNA"/>
</dbReference>
<name>A0A6G5QLX6_CAMRE</name>
<proteinExistence type="predicted"/>
<dbReference type="RefSeq" id="WP_004320303.1">
    <property type="nucleotide sequence ID" value="NZ_CP012543.1"/>
</dbReference>
<dbReference type="Proteomes" id="UP000502377">
    <property type="component" value="Chromosome"/>
</dbReference>
<feature type="chain" id="PRO_5026196188" description="Periplasmic protein" evidence="1">
    <location>
        <begin position="17"/>
        <end position="167"/>
    </location>
</feature>
<feature type="signal peptide" evidence="1">
    <location>
        <begin position="1"/>
        <end position="16"/>
    </location>
</feature>
<evidence type="ECO:0008006" key="4">
    <source>
        <dbReference type="Google" id="ProtNLM"/>
    </source>
</evidence>
<protein>
    <recommendedName>
        <fullName evidence="4">Periplasmic protein</fullName>
    </recommendedName>
</protein>
<gene>
    <name evidence="2" type="ORF">CRECT_0982</name>
</gene>
<evidence type="ECO:0000256" key="1">
    <source>
        <dbReference type="SAM" id="SignalP"/>
    </source>
</evidence>
<keyword evidence="1" id="KW-0732">Signal</keyword>
<evidence type="ECO:0000313" key="3">
    <source>
        <dbReference type="Proteomes" id="UP000502377"/>
    </source>
</evidence>
<evidence type="ECO:0000313" key="2">
    <source>
        <dbReference type="EMBL" id="QCD46651.1"/>
    </source>
</evidence>
<reference evidence="2 3" key="1">
    <citation type="submission" date="2016-07" db="EMBL/GenBank/DDBJ databases">
        <title>Comparative genomics of the Campylobacter concisus group.</title>
        <authorList>
            <person name="Miller W.G."/>
            <person name="Yee E."/>
            <person name="Chapman M.H."/>
            <person name="Huynh S."/>
            <person name="Bono J.L."/>
            <person name="On S.L.W."/>
            <person name="StLeger J."/>
            <person name="Foster G."/>
            <person name="Parker C.T."/>
        </authorList>
    </citation>
    <scope>NUCLEOTIDE SEQUENCE [LARGE SCALE GENOMIC DNA]</scope>
    <source>
        <strain evidence="2 3">ATCC 33238</strain>
    </source>
</reference>
<organism evidence="2 3">
    <name type="scientific">Campylobacter rectus</name>
    <name type="common">Wolinella recta</name>
    <dbReference type="NCBI Taxonomy" id="203"/>
    <lineage>
        <taxon>Bacteria</taxon>
        <taxon>Pseudomonadati</taxon>
        <taxon>Campylobacterota</taxon>
        <taxon>Epsilonproteobacteria</taxon>
        <taxon>Campylobacterales</taxon>
        <taxon>Campylobacteraceae</taxon>
        <taxon>Campylobacter</taxon>
    </lineage>
</organism>